<evidence type="ECO:0000256" key="4">
    <source>
        <dbReference type="ARBA" id="ARBA00022840"/>
    </source>
</evidence>
<dbReference type="InterPro" id="IPR003439">
    <property type="entry name" value="ABC_transporter-like_ATP-bd"/>
</dbReference>
<dbReference type="InterPro" id="IPR050166">
    <property type="entry name" value="ABC_transporter_ATP-bind"/>
</dbReference>
<evidence type="ECO:0000256" key="2">
    <source>
        <dbReference type="ARBA" id="ARBA00022448"/>
    </source>
</evidence>
<sequence length="295" mass="32182">MSLCGGAPPHRHRSFFLTIDTAKADLSSPAATSAVASKPLIALKGVSKVFSNGTTALQNMTMDVHQGEFISLLGPSGCGKSTVLRIIAGLGDVSSGAIEWPTSGHDATGKATPEISFVFQEPTLMPWATVFNNVWLPLRLKGVSKTAAREDVLGALEMVGLEKFADAYPRELSGGMKMRVSIARALVTRPKLLLMDEPFAALDEITRFKLNNDLLHLWEKFGWTVIFVTHSVFESVYLSNRIVVMAARPGRVVNDMPVDAAYPREEEFRTSTVYNDYCRKASNALHQAMGANDHL</sequence>
<dbReference type="GO" id="GO:0005524">
    <property type="term" value="F:ATP binding"/>
    <property type="evidence" value="ECO:0007669"/>
    <property type="project" value="UniProtKB-KW"/>
</dbReference>
<keyword evidence="2" id="KW-0813">Transport</keyword>
<evidence type="ECO:0000313" key="7">
    <source>
        <dbReference type="Proteomes" id="UP000598467"/>
    </source>
</evidence>
<name>A0A926P5I1_9HYPH</name>
<dbReference type="EMBL" id="JABFCZ010000022">
    <property type="protein sequence ID" value="MBD1548366.1"/>
    <property type="molecule type" value="Genomic_DNA"/>
</dbReference>
<dbReference type="PROSITE" id="PS00211">
    <property type="entry name" value="ABC_TRANSPORTER_1"/>
    <property type="match status" value="1"/>
</dbReference>
<dbReference type="Gene3D" id="3.40.50.300">
    <property type="entry name" value="P-loop containing nucleotide triphosphate hydrolases"/>
    <property type="match status" value="1"/>
</dbReference>
<dbReference type="SUPFAM" id="SSF52540">
    <property type="entry name" value="P-loop containing nucleoside triphosphate hydrolases"/>
    <property type="match status" value="1"/>
</dbReference>
<dbReference type="Proteomes" id="UP000598467">
    <property type="component" value="Unassembled WGS sequence"/>
</dbReference>
<evidence type="ECO:0000313" key="6">
    <source>
        <dbReference type="EMBL" id="MBD1548366.1"/>
    </source>
</evidence>
<dbReference type="CDD" id="cd03293">
    <property type="entry name" value="ABC_NrtD_SsuB_transporters"/>
    <property type="match status" value="1"/>
</dbReference>
<feature type="domain" description="ABC transporter" evidence="5">
    <location>
        <begin position="41"/>
        <end position="272"/>
    </location>
</feature>
<dbReference type="PANTHER" id="PTHR42788">
    <property type="entry name" value="TAURINE IMPORT ATP-BINDING PROTEIN-RELATED"/>
    <property type="match status" value="1"/>
</dbReference>
<gene>
    <name evidence="6" type="ORF">HK439_19045</name>
</gene>
<evidence type="ECO:0000256" key="1">
    <source>
        <dbReference type="ARBA" id="ARBA00005417"/>
    </source>
</evidence>
<dbReference type="AlphaFoldDB" id="A0A926P5I1"/>
<comment type="similarity">
    <text evidence="1">Belongs to the ABC transporter superfamily.</text>
</comment>
<dbReference type="Pfam" id="PF00005">
    <property type="entry name" value="ABC_tran"/>
    <property type="match status" value="1"/>
</dbReference>
<protein>
    <submittedName>
        <fullName evidence="6">ABC transporter ATP-binding protein</fullName>
    </submittedName>
</protein>
<keyword evidence="3" id="KW-0547">Nucleotide-binding</keyword>
<reference evidence="6" key="1">
    <citation type="submission" date="2020-05" db="EMBL/GenBank/DDBJ databases">
        <title>Identification of trans-AT polyketide cluster in two marine bacteria, producers of a novel glutaramide-containing polyketide sesbanimide D and analogs.</title>
        <authorList>
            <person name="Kacar D."/>
            <person name="Rodriguez P."/>
            <person name="Canedo L."/>
            <person name="Gonzalez E."/>
            <person name="Galan B."/>
            <person name="De La Calle F."/>
            <person name="Garcia J.L."/>
        </authorList>
    </citation>
    <scope>NUCLEOTIDE SEQUENCE</scope>
    <source>
        <strain evidence="6">PHM038</strain>
    </source>
</reference>
<dbReference type="InterPro" id="IPR027417">
    <property type="entry name" value="P-loop_NTPase"/>
</dbReference>
<dbReference type="InterPro" id="IPR003593">
    <property type="entry name" value="AAA+_ATPase"/>
</dbReference>
<dbReference type="PROSITE" id="PS50893">
    <property type="entry name" value="ABC_TRANSPORTER_2"/>
    <property type="match status" value="1"/>
</dbReference>
<accession>A0A926P5I1</accession>
<dbReference type="PANTHER" id="PTHR42788:SF19">
    <property type="entry name" value="ALIPHATIC SULFONATES IMPORT ATP-BINDING PROTEIN SSUB 2"/>
    <property type="match status" value="1"/>
</dbReference>
<dbReference type="GO" id="GO:0016887">
    <property type="term" value="F:ATP hydrolysis activity"/>
    <property type="evidence" value="ECO:0007669"/>
    <property type="project" value="InterPro"/>
</dbReference>
<keyword evidence="4 6" id="KW-0067">ATP-binding</keyword>
<evidence type="ECO:0000259" key="5">
    <source>
        <dbReference type="PROSITE" id="PS50893"/>
    </source>
</evidence>
<organism evidence="6 7">
    <name type="scientific">Roseibium aggregatum</name>
    <dbReference type="NCBI Taxonomy" id="187304"/>
    <lineage>
        <taxon>Bacteria</taxon>
        <taxon>Pseudomonadati</taxon>
        <taxon>Pseudomonadota</taxon>
        <taxon>Alphaproteobacteria</taxon>
        <taxon>Hyphomicrobiales</taxon>
        <taxon>Stappiaceae</taxon>
        <taxon>Roseibium</taxon>
    </lineage>
</organism>
<dbReference type="InterPro" id="IPR017871">
    <property type="entry name" value="ABC_transporter-like_CS"/>
</dbReference>
<comment type="caution">
    <text evidence="6">The sequence shown here is derived from an EMBL/GenBank/DDBJ whole genome shotgun (WGS) entry which is preliminary data.</text>
</comment>
<dbReference type="SMART" id="SM00382">
    <property type="entry name" value="AAA"/>
    <property type="match status" value="1"/>
</dbReference>
<proteinExistence type="inferred from homology"/>
<evidence type="ECO:0000256" key="3">
    <source>
        <dbReference type="ARBA" id="ARBA00022741"/>
    </source>
</evidence>